<dbReference type="Pfam" id="PF00312">
    <property type="entry name" value="Ribosomal_S15"/>
    <property type="match status" value="1"/>
</dbReference>
<proteinExistence type="inferred from homology"/>
<dbReference type="Gene3D" id="6.10.250.3130">
    <property type="match status" value="1"/>
</dbReference>
<gene>
    <name evidence="4" type="primary">rpsO</name>
    <name evidence="7" type="ORF">A2567_03170</name>
</gene>
<dbReference type="HAMAP" id="MF_01343_B">
    <property type="entry name" value="Ribosomal_uS15_B"/>
    <property type="match status" value="1"/>
</dbReference>
<organism evidence="7 8">
    <name type="scientific">Candidatus Azambacteria bacterium RIFOXYD1_FULL_42_11</name>
    <dbReference type="NCBI Taxonomy" id="1797310"/>
    <lineage>
        <taxon>Bacteria</taxon>
        <taxon>Candidatus Azamiibacteriota</taxon>
    </lineage>
</organism>
<dbReference type="NCBIfam" id="TIGR00952">
    <property type="entry name" value="S15_bact"/>
    <property type="match status" value="1"/>
</dbReference>
<name>A0A1F5CGR2_9BACT</name>
<evidence type="ECO:0000256" key="4">
    <source>
        <dbReference type="HAMAP-Rule" id="MF_01343"/>
    </source>
</evidence>
<dbReference type="PROSITE" id="PS00362">
    <property type="entry name" value="RIBOSOMAL_S15"/>
    <property type="match status" value="1"/>
</dbReference>
<comment type="caution">
    <text evidence="7">The sequence shown here is derived from an EMBL/GenBank/DDBJ whole genome shotgun (WGS) entry which is preliminary data.</text>
</comment>
<evidence type="ECO:0000256" key="6">
    <source>
        <dbReference type="RuleBase" id="RU004524"/>
    </source>
</evidence>
<evidence type="ECO:0000313" key="7">
    <source>
        <dbReference type="EMBL" id="OGD42029.1"/>
    </source>
</evidence>
<dbReference type="CDD" id="cd00353">
    <property type="entry name" value="Ribosomal_S15p_S13e"/>
    <property type="match status" value="1"/>
</dbReference>
<comment type="function">
    <text evidence="4 6">One of the primary rRNA binding proteins, it binds directly to 16S rRNA where it helps nucleate assembly of the platform of the 30S subunit by binding and bridging several RNA helices of the 16S rRNA.</text>
</comment>
<reference evidence="7 8" key="1">
    <citation type="journal article" date="2016" name="Nat. Commun.">
        <title>Thousands of microbial genomes shed light on interconnected biogeochemical processes in an aquifer system.</title>
        <authorList>
            <person name="Anantharaman K."/>
            <person name="Brown C.T."/>
            <person name="Hug L.A."/>
            <person name="Sharon I."/>
            <person name="Castelle C.J."/>
            <person name="Probst A.J."/>
            <person name="Thomas B.C."/>
            <person name="Singh A."/>
            <person name="Wilkins M.J."/>
            <person name="Karaoz U."/>
            <person name="Brodie E.L."/>
            <person name="Williams K.H."/>
            <person name="Hubbard S.S."/>
            <person name="Banfield J.F."/>
        </authorList>
    </citation>
    <scope>NUCLEOTIDE SEQUENCE [LARGE SCALE GENOMIC DNA]</scope>
</reference>
<dbReference type="Gene3D" id="1.10.287.10">
    <property type="entry name" value="S15/NS1, RNA-binding"/>
    <property type="match status" value="1"/>
</dbReference>
<dbReference type="GO" id="GO:0006412">
    <property type="term" value="P:translation"/>
    <property type="evidence" value="ECO:0007669"/>
    <property type="project" value="UniProtKB-UniRule"/>
</dbReference>
<dbReference type="GO" id="GO:0022627">
    <property type="term" value="C:cytosolic small ribosomal subunit"/>
    <property type="evidence" value="ECO:0007669"/>
    <property type="project" value="TreeGrafter"/>
</dbReference>
<dbReference type="PANTHER" id="PTHR23321:SF26">
    <property type="entry name" value="SMALL RIBOSOMAL SUBUNIT PROTEIN US15M"/>
    <property type="match status" value="1"/>
</dbReference>
<comment type="function">
    <text evidence="4">Forms an intersubunit bridge (bridge B4) with the 23S rRNA of the 50S subunit in the ribosome.</text>
</comment>
<dbReference type="AlphaFoldDB" id="A0A1F5CGR2"/>
<dbReference type="PANTHER" id="PTHR23321">
    <property type="entry name" value="RIBOSOMAL PROTEIN S15, BACTERIAL AND ORGANELLAR"/>
    <property type="match status" value="1"/>
</dbReference>
<keyword evidence="1 4" id="KW-0689">Ribosomal protein</keyword>
<evidence type="ECO:0000313" key="8">
    <source>
        <dbReference type="Proteomes" id="UP000178974"/>
    </source>
</evidence>
<dbReference type="GO" id="GO:0019843">
    <property type="term" value="F:rRNA binding"/>
    <property type="evidence" value="ECO:0007669"/>
    <property type="project" value="UniProtKB-UniRule"/>
</dbReference>
<dbReference type="GO" id="GO:0003735">
    <property type="term" value="F:structural constituent of ribosome"/>
    <property type="evidence" value="ECO:0007669"/>
    <property type="project" value="InterPro"/>
</dbReference>
<dbReference type="FunFam" id="1.10.287.10:FF:000002">
    <property type="entry name" value="30S ribosomal protein S15"/>
    <property type="match status" value="1"/>
</dbReference>
<keyword evidence="4 6" id="KW-0694">RNA-binding</keyword>
<evidence type="ECO:0000256" key="2">
    <source>
        <dbReference type="ARBA" id="ARBA00023274"/>
    </source>
</evidence>
<evidence type="ECO:0000256" key="3">
    <source>
        <dbReference type="ARBA" id="ARBA00064542"/>
    </source>
</evidence>
<keyword evidence="4 6" id="KW-0699">rRNA-binding</keyword>
<dbReference type="InterPro" id="IPR009068">
    <property type="entry name" value="uS15_NS1_RNA-bd_sf"/>
</dbReference>
<dbReference type="SMART" id="SM01387">
    <property type="entry name" value="Ribosomal_S15"/>
    <property type="match status" value="1"/>
</dbReference>
<protein>
    <recommendedName>
        <fullName evidence="4">Small ribosomal subunit protein uS15</fullName>
    </recommendedName>
</protein>
<accession>A0A1F5CGR2</accession>
<dbReference type="InterPro" id="IPR005290">
    <property type="entry name" value="Ribosomal_uS15_bac-type"/>
</dbReference>
<comment type="subunit">
    <text evidence="3 4">Part of the 30S ribosomal subunit. Forms a bridge to the 50S subunit in the 70S ribosome, contacting the 23S rRNA.</text>
</comment>
<dbReference type="EMBL" id="MEZA01000025">
    <property type="protein sequence ID" value="OGD42029.1"/>
    <property type="molecule type" value="Genomic_DNA"/>
</dbReference>
<dbReference type="SUPFAM" id="SSF47060">
    <property type="entry name" value="S15/NS1 RNA-binding domain"/>
    <property type="match status" value="1"/>
</dbReference>
<comment type="similarity">
    <text evidence="4 5">Belongs to the universal ribosomal protein uS15 family.</text>
</comment>
<sequence>MMLKIKEKKKVIEKHKAHDTDTGSTEVQVAILSEEIDALAKHLKKHPKDNHSRRGLLGMVSKRKRLLSYLQKTEEKRYNNLIKKLGLKK</sequence>
<keyword evidence="2 4" id="KW-0687">Ribonucleoprotein</keyword>
<dbReference type="Proteomes" id="UP000178974">
    <property type="component" value="Unassembled WGS sequence"/>
</dbReference>
<evidence type="ECO:0000256" key="5">
    <source>
        <dbReference type="RuleBase" id="RU003919"/>
    </source>
</evidence>
<evidence type="ECO:0000256" key="1">
    <source>
        <dbReference type="ARBA" id="ARBA00022980"/>
    </source>
</evidence>
<dbReference type="InterPro" id="IPR000589">
    <property type="entry name" value="Ribosomal_uS15"/>
</dbReference>